<feature type="domain" description="Isochorismatase-like" evidence="2">
    <location>
        <begin position="9"/>
        <end position="193"/>
    </location>
</feature>
<organism evidence="3 4">
    <name type="scientific">Nocardioides aquiterrae</name>
    <dbReference type="NCBI Taxonomy" id="203799"/>
    <lineage>
        <taxon>Bacteria</taxon>
        <taxon>Bacillati</taxon>
        <taxon>Actinomycetota</taxon>
        <taxon>Actinomycetes</taxon>
        <taxon>Propionibacteriales</taxon>
        <taxon>Nocardioidaceae</taxon>
        <taxon>Nocardioides</taxon>
    </lineage>
</organism>
<dbReference type="Gene3D" id="3.40.50.850">
    <property type="entry name" value="Isochorismatase-like"/>
    <property type="match status" value="1"/>
</dbReference>
<gene>
    <name evidence="3" type="ORF">GCM10009606_15140</name>
</gene>
<dbReference type="Proteomes" id="UP001499979">
    <property type="component" value="Unassembled WGS sequence"/>
</dbReference>
<dbReference type="SUPFAM" id="SSF52499">
    <property type="entry name" value="Isochorismatase-like hydrolases"/>
    <property type="match status" value="1"/>
</dbReference>
<protein>
    <submittedName>
        <fullName evidence="3">Hydrolase</fullName>
    </submittedName>
</protein>
<dbReference type="InterPro" id="IPR036380">
    <property type="entry name" value="Isochorismatase-like_sf"/>
</dbReference>
<evidence type="ECO:0000259" key="2">
    <source>
        <dbReference type="Pfam" id="PF00857"/>
    </source>
</evidence>
<dbReference type="RefSeq" id="WP_343906881.1">
    <property type="nucleotide sequence ID" value="NZ_BAAAJE010000006.1"/>
</dbReference>
<dbReference type="EMBL" id="BAAAJE010000006">
    <property type="protein sequence ID" value="GAA1135924.1"/>
    <property type="molecule type" value="Genomic_DNA"/>
</dbReference>
<dbReference type="InterPro" id="IPR050272">
    <property type="entry name" value="Isochorismatase-like_hydrls"/>
</dbReference>
<dbReference type="CDD" id="cd00431">
    <property type="entry name" value="cysteine_hydrolases"/>
    <property type="match status" value="1"/>
</dbReference>
<dbReference type="GO" id="GO:0016787">
    <property type="term" value="F:hydrolase activity"/>
    <property type="evidence" value="ECO:0007669"/>
    <property type="project" value="UniProtKB-KW"/>
</dbReference>
<sequence>MSDLLGQSTALLVVHLQEDIVAEGTAFGSIFAAEAAARDVVEHTNVAMRAIRDHGGLVVPLRIAFASDHSDLRPTLPLLQMVEQAGCLKDGTTGAELVADLAVEDDDVVLTHKRPGPFTDSDLEEVLRNRGIENVVVCGVATNASVEGAVRQAADLGFHVAVLTDATSAADGGSHEASLASMGLFATLVTVEELAAGISR</sequence>
<keyword evidence="4" id="KW-1185">Reference proteome</keyword>
<reference evidence="4" key="1">
    <citation type="journal article" date="2019" name="Int. J. Syst. Evol. Microbiol.">
        <title>The Global Catalogue of Microorganisms (GCM) 10K type strain sequencing project: providing services to taxonomists for standard genome sequencing and annotation.</title>
        <authorList>
            <consortium name="The Broad Institute Genomics Platform"/>
            <consortium name="The Broad Institute Genome Sequencing Center for Infectious Disease"/>
            <person name="Wu L."/>
            <person name="Ma J."/>
        </authorList>
    </citation>
    <scope>NUCLEOTIDE SEQUENCE [LARGE SCALE GENOMIC DNA]</scope>
    <source>
        <strain evidence="4">JCM 11813</strain>
    </source>
</reference>
<dbReference type="Pfam" id="PF00857">
    <property type="entry name" value="Isochorismatase"/>
    <property type="match status" value="1"/>
</dbReference>
<evidence type="ECO:0000313" key="3">
    <source>
        <dbReference type="EMBL" id="GAA1135924.1"/>
    </source>
</evidence>
<accession>A0ABP4EYL8</accession>
<name>A0ABP4EYL8_9ACTN</name>
<evidence type="ECO:0000313" key="4">
    <source>
        <dbReference type="Proteomes" id="UP001499979"/>
    </source>
</evidence>
<keyword evidence="1 3" id="KW-0378">Hydrolase</keyword>
<dbReference type="PANTHER" id="PTHR43540">
    <property type="entry name" value="PEROXYUREIDOACRYLATE/UREIDOACRYLATE AMIDOHYDROLASE-RELATED"/>
    <property type="match status" value="1"/>
</dbReference>
<comment type="caution">
    <text evidence="3">The sequence shown here is derived from an EMBL/GenBank/DDBJ whole genome shotgun (WGS) entry which is preliminary data.</text>
</comment>
<dbReference type="InterPro" id="IPR000868">
    <property type="entry name" value="Isochorismatase-like_dom"/>
</dbReference>
<evidence type="ECO:0000256" key="1">
    <source>
        <dbReference type="ARBA" id="ARBA00022801"/>
    </source>
</evidence>
<dbReference type="PANTHER" id="PTHR43540:SF7">
    <property type="entry name" value="ISOCHORISMATASE FAMILY PROTEIN YECD"/>
    <property type="match status" value="1"/>
</dbReference>
<proteinExistence type="predicted"/>